<keyword evidence="7" id="KW-0539">Nucleus</keyword>
<evidence type="ECO:0000256" key="1">
    <source>
        <dbReference type="ARBA" id="ARBA00004123"/>
    </source>
</evidence>
<evidence type="ECO:0000256" key="3">
    <source>
        <dbReference type="ARBA" id="ARBA00022741"/>
    </source>
</evidence>
<feature type="domain" description="Helicase ATP-binding" evidence="9">
    <location>
        <begin position="119"/>
        <end position="287"/>
    </location>
</feature>
<dbReference type="Pfam" id="PF00270">
    <property type="entry name" value="DEAD"/>
    <property type="match status" value="1"/>
</dbReference>
<dbReference type="GO" id="GO:0009378">
    <property type="term" value="F:four-way junction helicase activity"/>
    <property type="evidence" value="ECO:0007669"/>
    <property type="project" value="TreeGrafter"/>
</dbReference>
<dbReference type="PANTHER" id="PTHR14025:SF20">
    <property type="entry name" value="FANCONI ANEMIA GROUP M PROTEIN"/>
    <property type="match status" value="1"/>
</dbReference>
<feature type="region of interest" description="Disordered" evidence="8">
    <location>
        <begin position="1938"/>
        <end position="1969"/>
    </location>
</feature>
<dbReference type="InterPro" id="IPR039686">
    <property type="entry name" value="FANCM/Mph1-like_ID"/>
</dbReference>
<keyword evidence="3" id="KW-0547">Nucleotide-binding</keyword>
<dbReference type="STRING" id="195883.A0A482X3T0"/>
<dbReference type="InterPro" id="IPR014001">
    <property type="entry name" value="Helicase_ATP-bd"/>
</dbReference>
<dbReference type="SUPFAM" id="SSF52540">
    <property type="entry name" value="P-loop containing nucleoside triphosphate hydrolases"/>
    <property type="match status" value="1"/>
</dbReference>
<evidence type="ECO:0000256" key="4">
    <source>
        <dbReference type="ARBA" id="ARBA00022801"/>
    </source>
</evidence>
<dbReference type="PANTHER" id="PTHR14025">
    <property type="entry name" value="FANCONI ANEMIA GROUP M FANCM FAMILY MEMBER"/>
    <property type="match status" value="1"/>
</dbReference>
<dbReference type="GO" id="GO:0005524">
    <property type="term" value="F:ATP binding"/>
    <property type="evidence" value="ECO:0007669"/>
    <property type="project" value="UniProtKB-KW"/>
</dbReference>
<dbReference type="CDD" id="cd18033">
    <property type="entry name" value="DEXDc_FANCM"/>
    <property type="match status" value="1"/>
</dbReference>
<dbReference type="PROSITE" id="PS51192">
    <property type="entry name" value="HELICASE_ATP_BIND_1"/>
    <property type="match status" value="1"/>
</dbReference>
<dbReference type="EMBL" id="QKKF02018237">
    <property type="protein sequence ID" value="RZF40457.1"/>
    <property type="molecule type" value="Genomic_DNA"/>
</dbReference>
<feature type="region of interest" description="Disordered" evidence="8">
    <location>
        <begin position="2182"/>
        <end position="2272"/>
    </location>
</feature>
<feature type="region of interest" description="Disordered" evidence="8">
    <location>
        <begin position="1203"/>
        <end position="1233"/>
    </location>
</feature>
<keyword evidence="6" id="KW-0067">ATP-binding</keyword>
<evidence type="ECO:0000313" key="12">
    <source>
        <dbReference type="Proteomes" id="UP000291343"/>
    </source>
</evidence>
<evidence type="ECO:0000256" key="5">
    <source>
        <dbReference type="ARBA" id="ARBA00022806"/>
    </source>
</evidence>
<feature type="compositionally biased region" description="Basic and acidic residues" evidence="8">
    <location>
        <begin position="1951"/>
        <end position="1962"/>
    </location>
</feature>
<feature type="region of interest" description="Disordered" evidence="8">
    <location>
        <begin position="1996"/>
        <end position="2071"/>
    </location>
</feature>
<feature type="region of interest" description="Disordered" evidence="8">
    <location>
        <begin position="1"/>
        <end position="20"/>
    </location>
</feature>
<dbReference type="GO" id="GO:0045003">
    <property type="term" value="P:double-strand break repair via synthesis-dependent strand annealing"/>
    <property type="evidence" value="ECO:0007669"/>
    <property type="project" value="TreeGrafter"/>
</dbReference>
<evidence type="ECO:0008006" key="13">
    <source>
        <dbReference type="Google" id="ProtNLM"/>
    </source>
</evidence>
<protein>
    <recommendedName>
        <fullName evidence="13">Fanconi anemia group M protein</fullName>
    </recommendedName>
</protein>
<dbReference type="InterPro" id="IPR044749">
    <property type="entry name" value="FANCM_DEXDc"/>
</dbReference>
<evidence type="ECO:0000256" key="7">
    <source>
        <dbReference type="ARBA" id="ARBA00023242"/>
    </source>
</evidence>
<feature type="domain" description="Helicase C-terminal" evidence="10">
    <location>
        <begin position="456"/>
        <end position="617"/>
    </location>
</feature>
<dbReference type="CDD" id="cd12091">
    <property type="entry name" value="FANCM_ID"/>
    <property type="match status" value="1"/>
</dbReference>
<dbReference type="Gene3D" id="1.20.1320.30">
    <property type="match status" value="1"/>
</dbReference>
<accession>A0A482X3T0</accession>
<feature type="region of interest" description="Disordered" evidence="8">
    <location>
        <begin position="2367"/>
        <end position="2420"/>
    </location>
</feature>
<feature type="compositionally biased region" description="Basic residues" evidence="8">
    <location>
        <begin position="2233"/>
        <end position="2245"/>
    </location>
</feature>
<dbReference type="PROSITE" id="PS51194">
    <property type="entry name" value="HELICASE_CTER"/>
    <property type="match status" value="1"/>
</dbReference>
<dbReference type="Pfam" id="PF00271">
    <property type="entry name" value="Helicase_C"/>
    <property type="match status" value="1"/>
</dbReference>
<dbReference type="InterPro" id="IPR011545">
    <property type="entry name" value="DEAD/DEAH_box_helicase_dom"/>
</dbReference>
<dbReference type="GO" id="GO:0000400">
    <property type="term" value="F:four-way junction DNA binding"/>
    <property type="evidence" value="ECO:0007669"/>
    <property type="project" value="TreeGrafter"/>
</dbReference>
<dbReference type="InterPro" id="IPR001650">
    <property type="entry name" value="Helicase_C-like"/>
</dbReference>
<feature type="region of interest" description="Disordered" evidence="8">
    <location>
        <begin position="764"/>
        <end position="792"/>
    </location>
</feature>
<organism evidence="11 12">
    <name type="scientific">Laodelphax striatellus</name>
    <name type="common">Small brown planthopper</name>
    <name type="synonym">Delphax striatella</name>
    <dbReference type="NCBI Taxonomy" id="195883"/>
    <lineage>
        <taxon>Eukaryota</taxon>
        <taxon>Metazoa</taxon>
        <taxon>Ecdysozoa</taxon>
        <taxon>Arthropoda</taxon>
        <taxon>Hexapoda</taxon>
        <taxon>Insecta</taxon>
        <taxon>Pterygota</taxon>
        <taxon>Neoptera</taxon>
        <taxon>Paraneoptera</taxon>
        <taxon>Hemiptera</taxon>
        <taxon>Auchenorrhyncha</taxon>
        <taxon>Fulgoroidea</taxon>
        <taxon>Delphacidae</taxon>
        <taxon>Criomorphinae</taxon>
        <taxon>Laodelphax</taxon>
    </lineage>
</organism>
<dbReference type="InterPro" id="IPR027417">
    <property type="entry name" value="P-loop_NTPase"/>
</dbReference>
<evidence type="ECO:0000256" key="6">
    <source>
        <dbReference type="ARBA" id="ARBA00022840"/>
    </source>
</evidence>
<feature type="region of interest" description="Disordered" evidence="8">
    <location>
        <begin position="1651"/>
        <end position="1687"/>
    </location>
</feature>
<dbReference type="GO" id="GO:0043138">
    <property type="term" value="F:3'-5' DNA helicase activity"/>
    <property type="evidence" value="ECO:0007669"/>
    <property type="project" value="InterPro"/>
</dbReference>
<feature type="compositionally biased region" description="Basic and acidic residues" evidence="8">
    <location>
        <begin position="764"/>
        <end position="774"/>
    </location>
</feature>
<feature type="compositionally biased region" description="Basic and acidic residues" evidence="8">
    <location>
        <begin position="1203"/>
        <end position="1216"/>
    </location>
</feature>
<comment type="subcellular location">
    <subcellularLocation>
        <location evidence="1">Nucleus</location>
    </subcellularLocation>
</comment>
<comment type="caution">
    <text evidence="11">The sequence shown here is derived from an EMBL/GenBank/DDBJ whole genome shotgun (WGS) entry which is preliminary data.</text>
</comment>
<name>A0A482X3T0_LAOST</name>
<evidence type="ECO:0000259" key="10">
    <source>
        <dbReference type="PROSITE" id="PS51194"/>
    </source>
</evidence>
<gene>
    <name evidence="11" type="ORF">LSTR_LSTR013919</name>
</gene>
<feature type="compositionally biased region" description="Basic and acidic residues" evidence="8">
    <location>
        <begin position="2002"/>
        <end position="2044"/>
    </location>
</feature>
<comment type="similarity">
    <text evidence="2">Belongs to the DEAD box helicase family. DEAH subfamily. FANCM sub-subfamily.</text>
</comment>
<dbReference type="SMR" id="A0A482X3T0"/>
<reference evidence="11 12" key="1">
    <citation type="journal article" date="2017" name="Gigascience">
        <title>Genome sequence of the small brown planthopper, Laodelphax striatellus.</title>
        <authorList>
            <person name="Zhu J."/>
            <person name="Jiang F."/>
            <person name="Wang X."/>
            <person name="Yang P."/>
            <person name="Bao Y."/>
            <person name="Zhao W."/>
            <person name="Wang W."/>
            <person name="Lu H."/>
            <person name="Wang Q."/>
            <person name="Cui N."/>
            <person name="Li J."/>
            <person name="Chen X."/>
            <person name="Luo L."/>
            <person name="Yu J."/>
            <person name="Kang L."/>
            <person name="Cui F."/>
        </authorList>
    </citation>
    <scope>NUCLEOTIDE SEQUENCE [LARGE SCALE GENOMIC DNA]</scope>
    <source>
        <strain evidence="11">Lst14</strain>
    </source>
</reference>
<evidence type="ECO:0000259" key="9">
    <source>
        <dbReference type="PROSITE" id="PS51192"/>
    </source>
</evidence>
<feature type="region of interest" description="Disordered" evidence="8">
    <location>
        <begin position="1139"/>
        <end position="1160"/>
    </location>
</feature>
<dbReference type="FunFam" id="3.40.50.300:FF:000861">
    <property type="entry name" value="Fanconi anemia, complementation group M"/>
    <property type="match status" value="1"/>
</dbReference>
<dbReference type="GO" id="GO:0005634">
    <property type="term" value="C:nucleus"/>
    <property type="evidence" value="ECO:0007669"/>
    <property type="project" value="UniProtKB-SubCell"/>
</dbReference>
<dbReference type="GO" id="GO:0036297">
    <property type="term" value="P:interstrand cross-link repair"/>
    <property type="evidence" value="ECO:0007669"/>
    <property type="project" value="TreeGrafter"/>
</dbReference>
<evidence type="ECO:0000256" key="8">
    <source>
        <dbReference type="SAM" id="MobiDB-lite"/>
    </source>
</evidence>
<dbReference type="OrthoDB" id="6513042at2759"/>
<dbReference type="SMART" id="SM00490">
    <property type="entry name" value="HELICc"/>
    <property type="match status" value="1"/>
</dbReference>
<feature type="compositionally biased region" description="Polar residues" evidence="8">
    <location>
        <begin position="2185"/>
        <end position="2208"/>
    </location>
</feature>
<feature type="compositionally biased region" description="Basic residues" evidence="8">
    <location>
        <begin position="2367"/>
        <end position="2376"/>
    </location>
</feature>
<feature type="region of interest" description="Disordered" evidence="8">
    <location>
        <begin position="1308"/>
        <end position="1340"/>
    </location>
</feature>
<dbReference type="Proteomes" id="UP000291343">
    <property type="component" value="Unassembled WGS sequence"/>
</dbReference>
<keyword evidence="4" id="KW-0378">Hydrolase</keyword>
<dbReference type="SMART" id="SM00487">
    <property type="entry name" value="DEXDc"/>
    <property type="match status" value="1"/>
</dbReference>
<dbReference type="GO" id="GO:0016787">
    <property type="term" value="F:hydrolase activity"/>
    <property type="evidence" value="ECO:0007669"/>
    <property type="project" value="UniProtKB-KW"/>
</dbReference>
<keyword evidence="12" id="KW-1185">Reference proteome</keyword>
<sequence>MSGKPGGRNKQNEMDDDFNSEDFDKILAKIQEESLRHYNEVELPRAAALKEQEQKKNLDVSEGDIFKSKVTTKDGNTSFGDSSQPMFHHGDDAEGFHYAAGKTYIYPSNYPVRKYQADIVPTALFHNTLVSLPTGLGKTFIAAVVMYNFYRWYPMGKVIFMAPTRPLVTQQLSACRDIMGIPIEDTVELTGTTQSGDRNQLWNTKRVFYLTPQVLMNDLRNNLLQASSIKCLVIDEAHRATKGYAYCQVVKILFEENVKFRILALSATPGTDANAVKDVIANLHIEKLEIRSEDSADVVEYSHTKSVIPIIVDLPAFLRDIWNQYMEVYENYVRKIRELKVLNQNVATMSKFQMLTAFRKFTSRPPSTLPKNVVQSINGDFTSCITLAHGRELLQTYGLRTFHSYFTDAENSSDKAASITRLSHDTSFRKLLGSIEEIIFKEDNGDSRQYNWSHPKMEHLVSVVNEHFEMKAKAGETTKAIIFCQYRLVVTEVYEIMKKFVPLAKPVMFIGQGSKEKGQGLPQKKQIEYNVLIATSVAEEGLDIGDVDLIVSMETHRSPIKLVQRFGRTGRKRSGRCVVLLTSGSEVKKFNEVMSTQKNYSSIISAPGVRASLEENSPRMVPLICKPRLQLLHIKVPKTDKRKQCDIRNVFGRLDTSRTHAPAAASSAPVVPASAFLTDAELAQVREELGSYFPNFHRLPPSSELWPRQKGPRLEIDEFASDKFSGYSDWLDWSEDFQETHVVGHSRDSKILVELLQKAAEIRERTDGSDEPVHDLIPSPPSSLWSTVGPNQKKKNEIAKKTKMNGKNPAKSKHGLDIRECMAKVPPKVSGFISQDSTMDDVYSAFNRKNTTSYKNRQNMSAIEEGNDVIIINDDLDQILDDILIDFASVLGKPSYCSLSKNNRDIRSVALKCFSSSVKCEVNFDIVPNICDLLQGVTIDDVKNFDLNELPCMKSTTLKNGAVFGKENVEFNRLCGRSLNKQVDFVNINRESVRAVDGLVSSSFSKQVHFENVYETCVGEVDRLDSSSLNKQVDFVDAKKESTIDVEDEDTCMSTDSFIVGLDEIMKFNNVKTEDVLKDATNTNTHKNEVEYEEDEWSPILSQRPVKSKKVKTEKVNDFSNLFQKEEEKVGGFDVDENELSPILSQRPPNKKSKGNSFNNVTKRSVRMDEELEMNYSPILSQRQHKKKSNAFNIVTKNSSCKNERSECSGFEERNFSPDLSQKPRKPTKGSEETFKRKLNVDSIAQKPKFPKNADESFEKHFDDNQAFDTAFMDEFDEDMLAQLSPILSQTFKKPKVMRESRNVVDEHELSPILSQSRKKSSNKSVVNVGESGRIPNLSSSTPKCVKKDLFQNLSKFDRLSPVKEVDMCRTGNRFEENKRDDENEEEEDFEELVGLDEILALSKCNEEKRSTISIDPTPSHSPKRLSYYMKGNSLYTVTQLVEKAIELETDRNKQNTIDVEEEKQKADEFVLNSSDDDLFNCADSKIDLNFEEETSAGSVKHENVSVNKSNQSVNYSKQTVNMFNQSENKFDQSVNDSKTSIVEVSDSSKSASTKLITGNENNLEKSQEVLDDDEDYFEITGLDELLMRNCLENKSSNLKNSKSAQIDSKPPTSVQLTKTSELKIDSEDDEFLIESCLDDIFINSSENIENNDLKPTVQGKGGSSNKLESESDSSTSKYFNRGLIDGSKSQTDGSSFKNFINKVTSKSDGLTSKNISNKVDGKSKFETDGLISKHFTNKVGDKSKFETENQLSTRKEIDKQVTDSIKPKCSTQFKSDYLSNEELEELLKSGMFSDSPMDVADSKTEKSAVEVLDLTGNDSEIIDNSSEFYVESPILLSYGNRSDKVGRSLCSNKNKSVKGGSKFSLLSKSKSKGGLNSGKETQSKLTFASTSKKEDCGGCSNNKKLSKEETKLISVESWASPVVKLTKLENMKTKDNSSDEIFSWGSSTTERTRKENVKNKSVEGVSCGSPVVKSTKLKNIETNVDTVLDETFSWGSPAAKSKVDRSKESWQFPDLKETRHFSKESDKTKVKDSDLSGRSKEENANPNLKTSGGGFCLGSSNDVKDSRREKIKPNERICLIDGEDMKTKPKSLEDSFSWETRDMRGYEEQDHVDKSNREQKQLDKSVIVIDDDSFTKGVTHCKRGKPKIISSETSSTDMEEDGFPSIHTSVLKKVDNEVGKICKPSTSIQSRKSVSFKASKSSDTDGSSDIFILSPNKKSDRSLNDSVPSKRQGAKSKKSKKNKKANAFIESEADVSGDETSSGRETSGLDSLDESFVDDKVNDDNTMMVAHYLQTVKTPKKIAGGYRIPELSESVMAREVYSQYVPMEHETYVNDSFCVKDDSESKESEMSELEIAEKLLARRKKIRKRTKRKRKSSSESVTDLLVGSSQESVRSVGNGGKEKKTKKKRRIVILDDSSE</sequence>
<evidence type="ECO:0000256" key="2">
    <source>
        <dbReference type="ARBA" id="ARBA00009889"/>
    </source>
</evidence>
<dbReference type="InParanoid" id="A0A482X3T0"/>
<proteinExistence type="inferred from homology"/>
<feature type="compositionally biased region" description="Polar residues" evidence="8">
    <location>
        <begin position="2259"/>
        <end position="2270"/>
    </location>
</feature>
<keyword evidence="5" id="KW-0347">Helicase</keyword>
<evidence type="ECO:0000313" key="11">
    <source>
        <dbReference type="EMBL" id="RZF40457.1"/>
    </source>
</evidence>
<dbReference type="Gene3D" id="3.40.50.300">
    <property type="entry name" value="P-loop containing nucleotide triphosphate hydrolases"/>
    <property type="match status" value="2"/>
</dbReference>
<dbReference type="FunCoup" id="A0A482X3T0">
    <property type="interactions" value="361"/>
</dbReference>